<name>A0AAV9GRR5_9PEZI</name>
<proteinExistence type="predicted"/>
<dbReference type="Gene3D" id="3.20.20.60">
    <property type="entry name" value="Phosphoenolpyruvate-binding domains"/>
    <property type="match status" value="1"/>
</dbReference>
<dbReference type="Pfam" id="PF13714">
    <property type="entry name" value="PEP_mutase"/>
    <property type="match status" value="1"/>
</dbReference>
<dbReference type="PANTHER" id="PTHR42905">
    <property type="entry name" value="PHOSPHOENOLPYRUVATE CARBOXYLASE"/>
    <property type="match status" value="1"/>
</dbReference>
<dbReference type="InterPro" id="IPR039556">
    <property type="entry name" value="ICL/PEPM"/>
</dbReference>
<organism evidence="1 2">
    <name type="scientific">Podospora aff. communis PSN243</name>
    <dbReference type="NCBI Taxonomy" id="3040156"/>
    <lineage>
        <taxon>Eukaryota</taxon>
        <taxon>Fungi</taxon>
        <taxon>Dikarya</taxon>
        <taxon>Ascomycota</taxon>
        <taxon>Pezizomycotina</taxon>
        <taxon>Sordariomycetes</taxon>
        <taxon>Sordariomycetidae</taxon>
        <taxon>Sordariales</taxon>
        <taxon>Podosporaceae</taxon>
        <taxon>Podospora</taxon>
    </lineage>
</organism>
<dbReference type="Proteomes" id="UP001321760">
    <property type="component" value="Unassembled WGS sequence"/>
</dbReference>
<comment type="caution">
    <text evidence="1">The sequence shown here is derived from an EMBL/GenBank/DDBJ whole genome shotgun (WGS) entry which is preliminary data.</text>
</comment>
<gene>
    <name evidence="1" type="ORF">QBC34DRAFT_348718</name>
</gene>
<reference evidence="1" key="1">
    <citation type="journal article" date="2023" name="Mol. Phylogenet. Evol.">
        <title>Genome-scale phylogeny and comparative genomics of the fungal order Sordariales.</title>
        <authorList>
            <person name="Hensen N."/>
            <person name="Bonometti L."/>
            <person name="Westerberg I."/>
            <person name="Brannstrom I.O."/>
            <person name="Guillou S."/>
            <person name="Cros-Aarteil S."/>
            <person name="Calhoun S."/>
            <person name="Haridas S."/>
            <person name="Kuo A."/>
            <person name="Mondo S."/>
            <person name="Pangilinan J."/>
            <person name="Riley R."/>
            <person name="LaButti K."/>
            <person name="Andreopoulos B."/>
            <person name="Lipzen A."/>
            <person name="Chen C."/>
            <person name="Yan M."/>
            <person name="Daum C."/>
            <person name="Ng V."/>
            <person name="Clum A."/>
            <person name="Steindorff A."/>
            <person name="Ohm R.A."/>
            <person name="Martin F."/>
            <person name="Silar P."/>
            <person name="Natvig D.O."/>
            <person name="Lalanne C."/>
            <person name="Gautier V."/>
            <person name="Ament-Velasquez S.L."/>
            <person name="Kruys A."/>
            <person name="Hutchinson M.I."/>
            <person name="Powell A.J."/>
            <person name="Barry K."/>
            <person name="Miller A.N."/>
            <person name="Grigoriev I.V."/>
            <person name="Debuchy R."/>
            <person name="Gladieux P."/>
            <person name="Hiltunen Thoren M."/>
            <person name="Johannesson H."/>
        </authorList>
    </citation>
    <scope>NUCLEOTIDE SEQUENCE</scope>
    <source>
        <strain evidence="1">PSN243</strain>
    </source>
</reference>
<reference evidence="1" key="2">
    <citation type="submission" date="2023-05" db="EMBL/GenBank/DDBJ databases">
        <authorList>
            <consortium name="Lawrence Berkeley National Laboratory"/>
            <person name="Steindorff A."/>
            <person name="Hensen N."/>
            <person name="Bonometti L."/>
            <person name="Westerberg I."/>
            <person name="Brannstrom I.O."/>
            <person name="Guillou S."/>
            <person name="Cros-Aarteil S."/>
            <person name="Calhoun S."/>
            <person name="Haridas S."/>
            <person name="Kuo A."/>
            <person name="Mondo S."/>
            <person name="Pangilinan J."/>
            <person name="Riley R."/>
            <person name="Labutti K."/>
            <person name="Andreopoulos B."/>
            <person name="Lipzen A."/>
            <person name="Chen C."/>
            <person name="Yanf M."/>
            <person name="Daum C."/>
            <person name="Ng V."/>
            <person name="Clum A."/>
            <person name="Ohm R."/>
            <person name="Martin F."/>
            <person name="Silar P."/>
            <person name="Natvig D."/>
            <person name="Lalanne C."/>
            <person name="Gautier V."/>
            <person name="Ament-Velasquez S.L."/>
            <person name="Kruys A."/>
            <person name="Hutchinson M.I."/>
            <person name="Powell A.J."/>
            <person name="Barry K."/>
            <person name="Miller A.N."/>
            <person name="Grigoriev I.V."/>
            <person name="Debuchy R."/>
            <person name="Gladieux P."/>
            <person name="Thoren M.H."/>
            <person name="Johannesson H."/>
        </authorList>
    </citation>
    <scope>NUCLEOTIDE SEQUENCE</scope>
    <source>
        <strain evidence="1">PSN243</strain>
    </source>
</reference>
<accession>A0AAV9GRR5</accession>
<protein>
    <submittedName>
        <fullName evidence="1">Phosphoenolpyruvate phosphomutase-domain-containing protein</fullName>
    </submittedName>
</protein>
<dbReference type="InterPro" id="IPR040442">
    <property type="entry name" value="Pyrv_kinase-like_dom_sf"/>
</dbReference>
<keyword evidence="2" id="KW-1185">Reference proteome</keyword>
<evidence type="ECO:0000313" key="1">
    <source>
        <dbReference type="EMBL" id="KAK4451076.1"/>
    </source>
</evidence>
<dbReference type="PANTHER" id="PTHR42905:SF16">
    <property type="entry name" value="CARBOXYPHOSPHONOENOLPYRUVATE PHOSPHONOMUTASE-LIKE PROTEIN (AFU_ORTHOLOGUE AFUA_5G07230)"/>
    <property type="match status" value="1"/>
</dbReference>
<dbReference type="GO" id="GO:0003824">
    <property type="term" value="F:catalytic activity"/>
    <property type="evidence" value="ECO:0007669"/>
    <property type="project" value="InterPro"/>
</dbReference>
<dbReference type="CDD" id="cd00377">
    <property type="entry name" value="ICL_PEPM"/>
    <property type="match status" value="1"/>
</dbReference>
<dbReference type="SUPFAM" id="SSF51621">
    <property type="entry name" value="Phosphoenolpyruvate/pyruvate domain"/>
    <property type="match status" value="1"/>
</dbReference>
<dbReference type="AlphaFoldDB" id="A0AAV9GRR5"/>
<dbReference type="EMBL" id="MU865930">
    <property type="protein sequence ID" value="KAK4451076.1"/>
    <property type="molecule type" value="Genomic_DNA"/>
</dbReference>
<dbReference type="InterPro" id="IPR015813">
    <property type="entry name" value="Pyrv/PenolPyrv_kinase-like_dom"/>
</dbReference>
<evidence type="ECO:0000313" key="2">
    <source>
        <dbReference type="Proteomes" id="UP001321760"/>
    </source>
</evidence>
<sequence>MALNLNATALAFKALHKPGNPLVLANVYDTTSALALAAHPHCRALATASYAIAAANGLRDQDLTLDNHLPLLAQIAAIANKAGKPFTVDLQDGYDERIEEAVRAVIALGAVGINLEDSDHVTGEMMGVETAVERVKRALQAAREEGVPDFVVNARSDAFMMGGTLDEAVERGKQYLEAGATTAYVFPGPAKNIDEKGVEMVVRELGGMVNLAVRVVGVGPEDLTSKDLARFGVARISVGPQLYLAAAHALKTAAELTFQGVV</sequence>